<dbReference type="VEuPathDB" id="CryptoDB:Cvel_29373"/>
<gene>
    <name evidence="2" type="ORF">Cvel_29373</name>
</gene>
<dbReference type="AlphaFoldDB" id="A0A0G4HMQ9"/>
<feature type="compositionally biased region" description="Basic and acidic residues" evidence="1">
    <location>
        <begin position="221"/>
        <end position="260"/>
    </location>
</feature>
<feature type="compositionally biased region" description="Low complexity" evidence="1">
    <location>
        <begin position="48"/>
        <end position="72"/>
    </location>
</feature>
<feature type="compositionally biased region" description="Basic and acidic residues" evidence="1">
    <location>
        <begin position="269"/>
        <end position="284"/>
    </location>
</feature>
<sequence length="566" mass="62240">MGARPRQRFARDVFEICGSWEKEGWLDCRLITSFFTDRQALREESEEVGGQQQSHPSEIESSTVSVSVSQQQQKKKEIMGEARRPQAGAFDSSDSFSAFPFCLHSGVSPTDVSVSLSGNPPNAIASALPKQPSTDVAHTDGDPSFRLGPNLFIQRDPPTDLYTEKKEQTHQNALQCKGGSETVGRFAEFASSFPAALSLKRPRDSDSCVQSDSDPFPKTAEAVRENDREGGREDGGSGRGMRREGQGERSECRGSLKDGDNGPPSKQCRLSDARRESVGEDSFRGDVALHVPSRKQNQKASGRVSAHCRQKPPFAAGEGKGISVQRGGGADVMRDKWGNRLCEHARRQKDCKECGGGGLCNHGRQRSKCKDCGGSSICEHGRRRNMCQGCGGSSLCEHGRERRRCKECGGSGICEHGRQRSRCKECGGSSICVHGRERHTCKECGGAGLCQHGRQRSKCKECGGSSICEHGRLRNLCNECGGSSICEHGRRRNVCKECGGSQICQHNRQRQKCKECGGSQICQHNRQRQRCKECKKENTLLEHHPEHCIQHKEGSMQKEKRCEGDV</sequence>
<reference evidence="2" key="1">
    <citation type="submission" date="2014-11" db="EMBL/GenBank/DDBJ databases">
        <authorList>
            <person name="Otto D Thomas"/>
            <person name="Naeem Raeece"/>
        </authorList>
    </citation>
    <scope>NUCLEOTIDE SEQUENCE</scope>
</reference>
<feature type="compositionally biased region" description="Basic and acidic residues" evidence="1">
    <location>
        <begin position="74"/>
        <end position="84"/>
    </location>
</feature>
<proteinExistence type="predicted"/>
<evidence type="ECO:0000256" key="1">
    <source>
        <dbReference type="SAM" id="MobiDB-lite"/>
    </source>
</evidence>
<feature type="region of interest" description="Disordered" evidence="1">
    <location>
        <begin position="41"/>
        <end position="89"/>
    </location>
</feature>
<feature type="region of interest" description="Disordered" evidence="1">
    <location>
        <begin position="125"/>
        <end position="179"/>
    </location>
</feature>
<evidence type="ECO:0000313" key="2">
    <source>
        <dbReference type="EMBL" id="CEM45641.1"/>
    </source>
</evidence>
<protein>
    <submittedName>
        <fullName evidence="2">Uncharacterized protein</fullName>
    </submittedName>
</protein>
<organism evidence="2">
    <name type="scientific">Chromera velia CCMP2878</name>
    <dbReference type="NCBI Taxonomy" id="1169474"/>
    <lineage>
        <taxon>Eukaryota</taxon>
        <taxon>Sar</taxon>
        <taxon>Alveolata</taxon>
        <taxon>Colpodellida</taxon>
        <taxon>Chromeraceae</taxon>
        <taxon>Chromera</taxon>
    </lineage>
</organism>
<feature type="region of interest" description="Disordered" evidence="1">
    <location>
        <begin position="196"/>
        <end position="307"/>
    </location>
</feature>
<dbReference type="EMBL" id="CDMZ01003234">
    <property type="protein sequence ID" value="CEM45641.1"/>
    <property type="molecule type" value="Genomic_DNA"/>
</dbReference>
<name>A0A0G4HMQ9_9ALVE</name>
<accession>A0A0G4HMQ9</accession>
<dbReference type="PhylomeDB" id="A0A0G4HMQ9"/>